<accession>A0A2X3EZY3</accession>
<dbReference type="Proteomes" id="UP000251088">
    <property type="component" value="Unassembled WGS sequence"/>
</dbReference>
<evidence type="ECO:0000313" key="3">
    <source>
        <dbReference type="Proteomes" id="UP000251088"/>
    </source>
</evidence>
<dbReference type="Pfam" id="PF14031">
    <property type="entry name" value="D-ser_dehydrat"/>
    <property type="match status" value="1"/>
</dbReference>
<proteinExistence type="predicted"/>
<feature type="domain" description="D-serine dehydratase-like" evidence="1">
    <location>
        <begin position="1"/>
        <end position="93"/>
    </location>
</feature>
<protein>
    <submittedName>
        <fullName evidence="2">D-serine deaminase</fullName>
    </submittedName>
</protein>
<evidence type="ECO:0000313" key="2">
    <source>
        <dbReference type="EMBL" id="SQC39485.1"/>
    </source>
</evidence>
<name>A0A2X3EZY3_KLEPN</name>
<dbReference type="InterPro" id="IPR042208">
    <property type="entry name" value="D-ser_dehydrat-like_sf"/>
</dbReference>
<evidence type="ECO:0000259" key="1">
    <source>
        <dbReference type="SMART" id="SM01119"/>
    </source>
</evidence>
<gene>
    <name evidence="2" type="ORF">NCTC9128_05623</name>
</gene>
<dbReference type="EMBL" id="UAWN01000014">
    <property type="protein sequence ID" value="SQC39485.1"/>
    <property type="molecule type" value="Genomic_DNA"/>
</dbReference>
<organism evidence="2 3">
    <name type="scientific">Klebsiella pneumoniae</name>
    <dbReference type="NCBI Taxonomy" id="573"/>
    <lineage>
        <taxon>Bacteria</taxon>
        <taxon>Pseudomonadati</taxon>
        <taxon>Pseudomonadota</taxon>
        <taxon>Gammaproteobacteria</taxon>
        <taxon>Enterobacterales</taxon>
        <taxon>Enterobacteriaceae</taxon>
        <taxon>Klebsiella/Raoultella group</taxon>
        <taxon>Klebsiella</taxon>
        <taxon>Klebsiella pneumoniae complex</taxon>
    </lineage>
</organism>
<dbReference type="Gene3D" id="2.40.37.20">
    <property type="entry name" value="D-serine dehydratase-like domain"/>
    <property type="match status" value="1"/>
</dbReference>
<reference evidence="2 3" key="1">
    <citation type="submission" date="2018-06" db="EMBL/GenBank/DDBJ databases">
        <authorList>
            <consortium name="Pathogen Informatics"/>
            <person name="Doyle S."/>
        </authorList>
    </citation>
    <scope>NUCLEOTIDE SEQUENCE [LARGE SCALE GENOMIC DNA]</scope>
    <source>
        <strain evidence="2 3">NCTC9128</strain>
    </source>
</reference>
<dbReference type="AlphaFoldDB" id="A0A2X3EZY3"/>
<sequence>MVQSVPEADRAVVNFGKRDCAFDAGLPQPIAHYRNGQELALRAESIVSTGIMDQHCMLRLAPGSDVQVGDILLFGTSHPCLTFDKWKTLLLVDDDYNVLDELDTLF</sequence>
<dbReference type="SMART" id="SM01119">
    <property type="entry name" value="D-ser_dehydrat"/>
    <property type="match status" value="1"/>
</dbReference>
<dbReference type="InterPro" id="IPR026956">
    <property type="entry name" value="D-ser_dehydrat-like_dom"/>
</dbReference>